<reference evidence="1" key="1">
    <citation type="journal article" date="2023" name="bioRxiv">
        <title>Improved chromosome-level genome assembly for marigold (Tagetes erecta).</title>
        <authorList>
            <person name="Jiang F."/>
            <person name="Yuan L."/>
            <person name="Wang S."/>
            <person name="Wang H."/>
            <person name="Xu D."/>
            <person name="Wang A."/>
            <person name="Fan W."/>
        </authorList>
    </citation>
    <scope>NUCLEOTIDE SEQUENCE</scope>
    <source>
        <strain evidence="1">WSJ</strain>
        <tissue evidence="1">Leaf</tissue>
    </source>
</reference>
<dbReference type="AlphaFoldDB" id="A0AAD8P9H2"/>
<comment type="caution">
    <text evidence="1">The sequence shown here is derived from an EMBL/GenBank/DDBJ whole genome shotgun (WGS) entry which is preliminary data.</text>
</comment>
<organism evidence="1 2">
    <name type="scientific">Tagetes erecta</name>
    <name type="common">African marigold</name>
    <dbReference type="NCBI Taxonomy" id="13708"/>
    <lineage>
        <taxon>Eukaryota</taxon>
        <taxon>Viridiplantae</taxon>
        <taxon>Streptophyta</taxon>
        <taxon>Embryophyta</taxon>
        <taxon>Tracheophyta</taxon>
        <taxon>Spermatophyta</taxon>
        <taxon>Magnoliopsida</taxon>
        <taxon>eudicotyledons</taxon>
        <taxon>Gunneridae</taxon>
        <taxon>Pentapetalae</taxon>
        <taxon>asterids</taxon>
        <taxon>campanulids</taxon>
        <taxon>Asterales</taxon>
        <taxon>Asteraceae</taxon>
        <taxon>Asteroideae</taxon>
        <taxon>Heliantheae alliance</taxon>
        <taxon>Tageteae</taxon>
        <taxon>Tagetes</taxon>
    </lineage>
</organism>
<sequence length="151" mass="17271">MASTWDLPALTALDLHSIALPDDNADEGINVISKYAHHIVSLFQKLHNVKFLELSLEIVEFLSSNQDLILHQPSPFVNLKSLKIYPETVWYYNAPKKVAMSTELKSYLLDSSPRATFTMVLREEIKAQKLMADLRVHLEKKMINPRPKELA</sequence>
<dbReference type="EMBL" id="JAUHHV010000001">
    <property type="protein sequence ID" value="KAK1438303.1"/>
    <property type="molecule type" value="Genomic_DNA"/>
</dbReference>
<evidence type="ECO:0000313" key="2">
    <source>
        <dbReference type="Proteomes" id="UP001229421"/>
    </source>
</evidence>
<proteinExistence type="predicted"/>
<accession>A0AAD8P9H2</accession>
<protein>
    <submittedName>
        <fullName evidence="1">Uncharacterized protein</fullName>
    </submittedName>
</protein>
<dbReference type="Proteomes" id="UP001229421">
    <property type="component" value="Unassembled WGS sequence"/>
</dbReference>
<gene>
    <name evidence="1" type="ORF">QVD17_04110</name>
</gene>
<evidence type="ECO:0000313" key="1">
    <source>
        <dbReference type="EMBL" id="KAK1438303.1"/>
    </source>
</evidence>
<keyword evidence="2" id="KW-1185">Reference proteome</keyword>
<name>A0AAD8P9H2_TARER</name>